<protein>
    <submittedName>
        <fullName evidence="5">Sigma-70 family RNA polymerase sigma factor</fullName>
    </submittedName>
</protein>
<evidence type="ECO:0000313" key="6">
    <source>
        <dbReference type="Proteomes" id="UP000281028"/>
    </source>
</evidence>
<dbReference type="Pfam" id="PF08281">
    <property type="entry name" value="Sigma70_r4_2"/>
    <property type="match status" value="1"/>
</dbReference>
<dbReference type="CDD" id="cd06171">
    <property type="entry name" value="Sigma70_r4"/>
    <property type="match status" value="1"/>
</dbReference>
<dbReference type="InterPro" id="IPR013249">
    <property type="entry name" value="RNA_pol_sigma70_r4_t2"/>
</dbReference>
<keyword evidence="2" id="KW-0805">Transcription regulation</keyword>
<dbReference type="OrthoDB" id="9150024at2"/>
<evidence type="ECO:0000256" key="2">
    <source>
        <dbReference type="ARBA" id="ARBA00023015"/>
    </source>
</evidence>
<name>A0A3S1AZW4_9BACT</name>
<dbReference type="GO" id="GO:0016987">
    <property type="term" value="F:sigma factor activity"/>
    <property type="evidence" value="ECO:0007669"/>
    <property type="project" value="UniProtKB-KW"/>
</dbReference>
<evidence type="ECO:0000256" key="1">
    <source>
        <dbReference type="ARBA" id="ARBA00010641"/>
    </source>
</evidence>
<dbReference type="Gene3D" id="1.10.1740.10">
    <property type="match status" value="1"/>
</dbReference>
<reference evidence="5" key="1">
    <citation type="submission" date="2020-05" db="EMBL/GenBank/DDBJ databases">
        <title>Chitinophaga laudate sp. nov., isolated from a tropical peat swamp.</title>
        <authorList>
            <person name="Goh C.B.S."/>
            <person name="Lee M.S."/>
            <person name="Parimannan S."/>
            <person name="Pasbakhsh P."/>
            <person name="Yule C.M."/>
            <person name="Rajandas H."/>
            <person name="Loke S."/>
            <person name="Croft L."/>
            <person name="Tan J.B.L."/>
        </authorList>
    </citation>
    <scope>NUCLEOTIDE SEQUENCE</scope>
    <source>
        <strain evidence="5">Mgbs1</strain>
    </source>
</reference>
<dbReference type="AlphaFoldDB" id="A0A3S1AZW4"/>
<keyword evidence="4" id="KW-0804">Transcription</keyword>
<dbReference type="InterPro" id="IPR039425">
    <property type="entry name" value="RNA_pol_sigma-70-like"/>
</dbReference>
<comment type="similarity">
    <text evidence="1">Belongs to the sigma-70 factor family. ECF subfamily.</text>
</comment>
<proteinExistence type="inferred from homology"/>
<keyword evidence="3" id="KW-0731">Sigma factor</keyword>
<evidence type="ECO:0000256" key="3">
    <source>
        <dbReference type="ARBA" id="ARBA00023082"/>
    </source>
</evidence>
<dbReference type="InterPro" id="IPR036388">
    <property type="entry name" value="WH-like_DNA-bd_sf"/>
</dbReference>
<dbReference type="SUPFAM" id="SSF88659">
    <property type="entry name" value="Sigma3 and sigma4 domains of RNA polymerase sigma factors"/>
    <property type="match status" value="1"/>
</dbReference>
<dbReference type="InterPro" id="IPR013325">
    <property type="entry name" value="RNA_pol_sigma_r2"/>
</dbReference>
<dbReference type="InterPro" id="IPR013324">
    <property type="entry name" value="RNA_pol_sigma_r3/r4-like"/>
</dbReference>
<dbReference type="RefSeq" id="WP_127041240.1">
    <property type="nucleotide sequence ID" value="NZ_JAABOK010000006.1"/>
</dbReference>
<dbReference type="Gene3D" id="1.10.10.10">
    <property type="entry name" value="Winged helix-like DNA-binding domain superfamily/Winged helix DNA-binding domain"/>
    <property type="match status" value="1"/>
</dbReference>
<dbReference type="PANTHER" id="PTHR43133:SF46">
    <property type="entry name" value="RNA POLYMERASE SIGMA-70 FACTOR ECF SUBFAMILY"/>
    <property type="match status" value="1"/>
</dbReference>
<dbReference type="GO" id="GO:0006352">
    <property type="term" value="P:DNA-templated transcription initiation"/>
    <property type="evidence" value="ECO:0007669"/>
    <property type="project" value="InterPro"/>
</dbReference>
<dbReference type="PANTHER" id="PTHR43133">
    <property type="entry name" value="RNA POLYMERASE ECF-TYPE SIGMA FACTO"/>
    <property type="match status" value="1"/>
</dbReference>
<dbReference type="SUPFAM" id="SSF88946">
    <property type="entry name" value="Sigma2 domain of RNA polymerase sigma factors"/>
    <property type="match status" value="1"/>
</dbReference>
<dbReference type="Proteomes" id="UP000281028">
    <property type="component" value="Unassembled WGS sequence"/>
</dbReference>
<organism evidence="5 6">
    <name type="scientific">Chitinophaga solisilvae</name>
    <dbReference type="NCBI Taxonomy" id="1233460"/>
    <lineage>
        <taxon>Bacteria</taxon>
        <taxon>Pseudomonadati</taxon>
        <taxon>Bacteroidota</taxon>
        <taxon>Chitinophagia</taxon>
        <taxon>Chitinophagales</taxon>
        <taxon>Chitinophagaceae</taxon>
        <taxon>Chitinophaga</taxon>
    </lineage>
</organism>
<comment type="caution">
    <text evidence="5">The sequence shown here is derived from an EMBL/GenBank/DDBJ whole genome shotgun (WGS) entry which is preliminary data.</text>
</comment>
<evidence type="ECO:0000256" key="4">
    <source>
        <dbReference type="ARBA" id="ARBA00023163"/>
    </source>
</evidence>
<dbReference type="GO" id="GO:0003677">
    <property type="term" value="F:DNA binding"/>
    <property type="evidence" value="ECO:0007669"/>
    <property type="project" value="InterPro"/>
</dbReference>
<accession>A0A3S1AZW4</accession>
<dbReference type="EMBL" id="RIAR02000001">
    <property type="protein sequence ID" value="NSL90669.1"/>
    <property type="molecule type" value="Genomic_DNA"/>
</dbReference>
<sequence length="206" mass="24713">MPAMKDKFFSDDDLWKRFKSGDRSAFALIYQEYTVYLFQYGFRFCDDREKLKDIIQDLFVEMWNSREALSEKVMIRFYLCRSLKYKLLRANYQFRSKTGRQHQYLHEQPATITESTVEDKLIDAENNACRSVLLENAIRKLSRRQQEIITLRFYMGFTNAEIADLMHMKYQSVSNLLYNALNRIKETLQTSPLTVRLLETLRVFFI</sequence>
<dbReference type="NCBIfam" id="TIGR02937">
    <property type="entry name" value="sigma70-ECF"/>
    <property type="match status" value="1"/>
</dbReference>
<gene>
    <name evidence="5" type="ORF">ECE50_027855</name>
</gene>
<evidence type="ECO:0000313" key="5">
    <source>
        <dbReference type="EMBL" id="NSL90669.1"/>
    </source>
</evidence>
<keyword evidence="6" id="KW-1185">Reference proteome</keyword>
<dbReference type="InterPro" id="IPR014284">
    <property type="entry name" value="RNA_pol_sigma-70_dom"/>
</dbReference>